<protein>
    <recommendedName>
        <fullName evidence="1">Putative glycogen debranching enzyme N-terminal domain-containing protein</fullName>
    </recommendedName>
</protein>
<proteinExistence type="predicted"/>
<sequence>MGQPPVEVVNATTSVVSDARGDIETTGTEPLGLFEADTRFLSRWVLSIDGQRPTLLSNDVPRYFEAEFLLVPEEAAGGSRLRVTRNRTLSQGLRETVLLSHQGDTPVEVTVRVDADADFAVRSEAGGAPAHHGIAYRRIERDTLILGLDGDGSHRQTAISASAPAELDQNGLTFRVHLEPRRDWSVELLVSLADGTASAARR</sequence>
<organism evidence="2 3">
    <name type="scientific">Rugosimonospora acidiphila</name>
    <dbReference type="NCBI Taxonomy" id="556531"/>
    <lineage>
        <taxon>Bacteria</taxon>
        <taxon>Bacillati</taxon>
        <taxon>Actinomycetota</taxon>
        <taxon>Actinomycetes</taxon>
        <taxon>Micromonosporales</taxon>
        <taxon>Micromonosporaceae</taxon>
        <taxon>Rugosimonospora</taxon>
    </lineage>
</organism>
<reference evidence="3" key="1">
    <citation type="journal article" date="2019" name="Int. J. Syst. Evol. Microbiol.">
        <title>The Global Catalogue of Microorganisms (GCM) 10K type strain sequencing project: providing services to taxonomists for standard genome sequencing and annotation.</title>
        <authorList>
            <consortium name="The Broad Institute Genomics Platform"/>
            <consortium name="The Broad Institute Genome Sequencing Center for Infectious Disease"/>
            <person name="Wu L."/>
            <person name="Ma J."/>
        </authorList>
    </citation>
    <scope>NUCLEOTIDE SEQUENCE [LARGE SCALE GENOMIC DNA]</scope>
    <source>
        <strain evidence="3">JCM 18304</strain>
    </source>
</reference>
<feature type="domain" description="Putative glycogen debranching enzyme N-terminal" evidence="1">
    <location>
        <begin position="10"/>
        <end position="188"/>
    </location>
</feature>
<evidence type="ECO:0000313" key="2">
    <source>
        <dbReference type="EMBL" id="GAA5187206.1"/>
    </source>
</evidence>
<evidence type="ECO:0000259" key="1">
    <source>
        <dbReference type="Pfam" id="PF14742"/>
    </source>
</evidence>
<dbReference type="EMBL" id="BAABJQ010000009">
    <property type="protein sequence ID" value="GAA5187206.1"/>
    <property type="molecule type" value="Genomic_DNA"/>
</dbReference>
<evidence type="ECO:0000313" key="3">
    <source>
        <dbReference type="Proteomes" id="UP001501570"/>
    </source>
</evidence>
<keyword evidence="3" id="KW-1185">Reference proteome</keyword>
<dbReference type="RefSeq" id="WP_345630816.1">
    <property type="nucleotide sequence ID" value="NZ_BAABJQ010000009.1"/>
</dbReference>
<dbReference type="Pfam" id="PF14742">
    <property type="entry name" value="GDE_N_bis"/>
    <property type="match status" value="1"/>
</dbReference>
<name>A0ABP9RWC0_9ACTN</name>
<dbReference type="Proteomes" id="UP001501570">
    <property type="component" value="Unassembled WGS sequence"/>
</dbReference>
<accession>A0ABP9RWC0</accession>
<gene>
    <name evidence="2" type="ORF">GCM10023322_35030</name>
</gene>
<comment type="caution">
    <text evidence="2">The sequence shown here is derived from an EMBL/GenBank/DDBJ whole genome shotgun (WGS) entry which is preliminary data.</text>
</comment>
<dbReference type="InterPro" id="IPR032856">
    <property type="entry name" value="GDE_N_bis"/>
</dbReference>